<dbReference type="Proteomes" id="UP000320672">
    <property type="component" value="Chromosome"/>
</dbReference>
<dbReference type="InterPro" id="IPR002516">
    <property type="entry name" value="Glyco_trans_11"/>
</dbReference>
<dbReference type="KEGG" id="rml:FF011L_08540"/>
<dbReference type="Pfam" id="PF01531">
    <property type="entry name" value="Glyco_transf_11"/>
    <property type="match status" value="1"/>
</dbReference>
<reference evidence="3 4" key="1">
    <citation type="submission" date="2019-02" db="EMBL/GenBank/DDBJ databases">
        <title>Deep-cultivation of Planctomycetes and their phenomic and genomic characterization uncovers novel biology.</title>
        <authorList>
            <person name="Wiegand S."/>
            <person name="Jogler M."/>
            <person name="Boedeker C."/>
            <person name="Pinto D."/>
            <person name="Vollmers J."/>
            <person name="Rivas-Marin E."/>
            <person name="Kohn T."/>
            <person name="Peeters S.H."/>
            <person name="Heuer A."/>
            <person name="Rast P."/>
            <person name="Oberbeckmann S."/>
            <person name="Bunk B."/>
            <person name="Jeske O."/>
            <person name="Meyerdierks A."/>
            <person name="Storesund J.E."/>
            <person name="Kallscheuer N."/>
            <person name="Luecker S."/>
            <person name="Lage O.M."/>
            <person name="Pohl T."/>
            <person name="Merkel B.J."/>
            <person name="Hornburger P."/>
            <person name="Mueller R.-W."/>
            <person name="Bruemmer F."/>
            <person name="Labrenz M."/>
            <person name="Spormann A.M."/>
            <person name="Op den Camp H."/>
            <person name="Overmann J."/>
            <person name="Amann R."/>
            <person name="Jetten M.S.M."/>
            <person name="Mascher T."/>
            <person name="Medema M.H."/>
            <person name="Devos D.P."/>
            <person name="Kaster A.-K."/>
            <person name="Ovreas L."/>
            <person name="Rohde M."/>
            <person name="Galperin M.Y."/>
            <person name="Jogler C."/>
        </authorList>
    </citation>
    <scope>NUCLEOTIDE SEQUENCE [LARGE SCALE GENOMIC DNA]</scope>
    <source>
        <strain evidence="3 4">FF011L</strain>
    </source>
</reference>
<keyword evidence="2 3" id="KW-0808">Transferase</keyword>
<dbReference type="GO" id="GO:0005975">
    <property type="term" value="P:carbohydrate metabolic process"/>
    <property type="evidence" value="ECO:0007669"/>
    <property type="project" value="InterPro"/>
</dbReference>
<dbReference type="GO" id="GO:0008107">
    <property type="term" value="F:galactoside 2-alpha-L-fucosyltransferase activity"/>
    <property type="evidence" value="ECO:0007669"/>
    <property type="project" value="InterPro"/>
</dbReference>
<dbReference type="PANTHER" id="PTHR11927">
    <property type="entry name" value="GALACTOSIDE 2-L-FUCOSYLTRANSFERASE"/>
    <property type="match status" value="1"/>
</dbReference>
<dbReference type="GO" id="GO:0016020">
    <property type="term" value="C:membrane"/>
    <property type="evidence" value="ECO:0007669"/>
    <property type="project" value="InterPro"/>
</dbReference>
<dbReference type="AlphaFoldDB" id="A0A517MB56"/>
<evidence type="ECO:0000256" key="2">
    <source>
        <dbReference type="ARBA" id="ARBA00022679"/>
    </source>
</evidence>
<dbReference type="PANTHER" id="PTHR11927:SF9">
    <property type="entry name" value="L-FUCOSYLTRANSFERASE"/>
    <property type="match status" value="1"/>
</dbReference>
<accession>A0A517MB56</accession>
<dbReference type="CDD" id="cd11301">
    <property type="entry name" value="Fut1_Fut2_like"/>
    <property type="match status" value="1"/>
</dbReference>
<evidence type="ECO:0000313" key="3">
    <source>
        <dbReference type="EMBL" id="QDS92118.1"/>
    </source>
</evidence>
<sequence length="302" mass="34804">MIVSHILGGLGNQMFQYAYGRWLADRWDVPHYLDLREFAGYGLHAYQLDYFPHRAVALPPELESRCPQHLHGARVRIAAKLPDWMRRGLCPVRERPFGFRPAYLKARPNSYLWGYWQSESFFPGHRETILQDFAFPESTLSPRTREVAQAIEKQPSVFLHVRRGDYVTDPQTKAIYLSMGRDYYRAALDDLLQRQPNLHAYLFTNDPEWCRKEFDVGIPLHIVDHNNAATCQEDLYLMSRCQYGVTANSSFSWWGAYLMTNPQRRVYAPAAWTATGRDDSHLPVADWQVLPVEGNAPAAVAG</sequence>
<evidence type="ECO:0000256" key="1">
    <source>
        <dbReference type="ARBA" id="ARBA00022676"/>
    </source>
</evidence>
<protein>
    <submittedName>
        <fullName evidence="3">Glycosyl transferase family 11</fullName>
    </submittedName>
</protein>
<name>A0A517MB56_9BACT</name>
<keyword evidence="1" id="KW-0328">Glycosyltransferase</keyword>
<organism evidence="3 4">
    <name type="scientific">Roseimaritima multifibrata</name>
    <dbReference type="NCBI Taxonomy" id="1930274"/>
    <lineage>
        <taxon>Bacteria</taxon>
        <taxon>Pseudomonadati</taxon>
        <taxon>Planctomycetota</taxon>
        <taxon>Planctomycetia</taxon>
        <taxon>Pirellulales</taxon>
        <taxon>Pirellulaceae</taxon>
        <taxon>Roseimaritima</taxon>
    </lineage>
</organism>
<dbReference type="OrthoDB" id="9794601at2"/>
<dbReference type="EMBL" id="CP036262">
    <property type="protein sequence ID" value="QDS92118.1"/>
    <property type="molecule type" value="Genomic_DNA"/>
</dbReference>
<proteinExistence type="predicted"/>
<dbReference type="Gene3D" id="3.40.50.11350">
    <property type="match status" value="1"/>
</dbReference>
<dbReference type="RefSeq" id="WP_145350341.1">
    <property type="nucleotide sequence ID" value="NZ_CP036262.1"/>
</dbReference>
<evidence type="ECO:0000313" key="4">
    <source>
        <dbReference type="Proteomes" id="UP000320672"/>
    </source>
</evidence>
<gene>
    <name evidence="3" type="ORF">FF011L_08540</name>
</gene>
<keyword evidence="4" id="KW-1185">Reference proteome</keyword>